<gene>
    <name evidence="2" type="ORF">LAL4801_05667</name>
</gene>
<feature type="chain" id="PRO_5005807812" evidence="1">
    <location>
        <begin position="23"/>
        <end position="102"/>
    </location>
</feature>
<accession>A0A0M6YAU9</accession>
<sequence length="102" mass="10851">MNSICKTLLAAAGMSVALGAAAQAESGTTRIVHDEPYGAIVTKEAGVLVFRGLPPTRKVIVNPDGKTPLELKQTEVTETNVMVFADQSDYVRALGPKIIRLK</sequence>
<evidence type="ECO:0000313" key="2">
    <source>
        <dbReference type="EMBL" id="CTQ47205.1"/>
    </source>
</evidence>
<dbReference type="RefSeq" id="WP_055661230.1">
    <property type="nucleotide sequence ID" value="NZ_CP045627.1"/>
</dbReference>
<dbReference type="OrthoDB" id="7933921at2"/>
<organism evidence="2 3">
    <name type="scientific">Roseibium aggregatum</name>
    <dbReference type="NCBI Taxonomy" id="187304"/>
    <lineage>
        <taxon>Bacteria</taxon>
        <taxon>Pseudomonadati</taxon>
        <taxon>Pseudomonadota</taxon>
        <taxon>Alphaproteobacteria</taxon>
        <taxon>Hyphomicrobiales</taxon>
        <taxon>Stappiaceae</taxon>
        <taxon>Roseibium</taxon>
    </lineage>
</organism>
<name>A0A0M6YAU9_9HYPH</name>
<protein>
    <submittedName>
        <fullName evidence="2">Uncharacterized protein</fullName>
    </submittedName>
</protein>
<feature type="signal peptide" evidence="1">
    <location>
        <begin position="1"/>
        <end position="22"/>
    </location>
</feature>
<dbReference type="EMBL" id="CXST01000005">
    <property type="protein sequence ID" value="CTQ47205.1"/>
    <property type="molecule type" value="Genomic_DNA"/>
</dbReference>
<evidence type="ECO:0000313" key="3">
    <source>
        <dbReference type="Proteomes" id="UP000048926"/>
    </source>
</evidence>
<dbReference type="Proteomes" id="UP000048926">
    <property type="component" value="Unassembled WGS sequence"/>
</dbReference>
<proteinExistence type="predicted"/>
<dbReference type="AlphaFoldDB" id="A0A0M6YAU9"/>
<keyword evidence="1" id="KW-0732">Signal</keyword>
<reference evidence="3" key="1">
    <citation type="submission" date="2015-07" db="EMBL/GenBank/DDBJ databases">
        <authorList>
            <person name="Rodrigo-Torres Lidia"/>
            <person name="Arahal R.David."/>
        </authorList>
    </citation>
    <scope>NUCLEOTIDE SEQUENCE [LARGE SCALE GENOMIC DNA]</scope>
    <source>
        <strain evidence="3">CECT 4801</strain>
    </source>
</reference>
<evidence type="ECO:0000256" key="1">
    <source>
        <dbReference type="SAM" id="SignalP"/>
    </source>
</evidence>
<keyword evidence="3" id="KW-1185">Reference proteome</keyword>